<dbReference type="RefSeq" id="XP_030979996.1">
    <property type="nucleotide sequence ID" value="XM_031130696.1"/>
</dbReference>
<dbReference type="GeneID" id="41965602"/>
<feature type="region of interest" description="Disordered" evidence="1">
    <location>
        <begin position="258"/>
        <end position="281"/>
    </location>
</feature>
<proteinExistence type="predicted"/>
<dbReference type="InterPro" id="IPR029058">
    <property type="entry name" value="AB_hydrolase_fold"/>
</dbReference>
<dbReference type="KEGG" id="pgri:PgNI_10723"/>
<keyword evidence="3" id="KW-1185">Reference proteome</keyword>
<feature type="domain" description="AB hydrolase-1" evidence="2">
    <location>
        <begin position="92"/>
        <end position="394"/>
    </location>
</feature>
<dbReference type="Pfam" id="PF00561">
    <property type="entry name" value="Abhydrolase_1"/>
    <property type="match status" value="1"/>
</dbReference>
<organism evidence="3 4">
    <name type="scientific">Pyricularia grisea</name>
    <name type="common">Crabgrass-specific blast fungus</name>
    <name type="synonym">Magnaporthe grisea</name>
    <dbReference type="NCBI Taxonomy" id="148305"/>
    <lineage>
        <taxon>Eukaryota</taxon>
        <taxon>Fungi</taxon>
        <taxon>Dikarya</taxon>
        <taxon>Ascomycota</taxon>
        <taxon>Pezizomycotina</taxon>
        <taxon>Sordariomycetes</taxon>
        <taxon>Sordariomycetidae</taxon>
        <taxon>Magnaporthales</taxon>
        <taxon>Pyriculariaceae</taxon>
        <taxon>Pyricularia</taxon>
    </lineage>
</organism>
<dbReference type="SUPFAM" id="SSF53474">
    <property type="entry name" value="alpha/beta-Hydrolases"/>
    <property type="match status" value="1"/>
</dbReference>
<name>A0A6P8AYI4_PYRGI</name>
<evidence type="ECO:0000259" key="2">
    <source>
        <dbReference type="Pfam" id="PF00561"/>
    </source>
</evidence>
<reference evidence="4" key="2">
    <citation type="submission" date="2019-10" db="EMBL/GenBank/DDBJ databases">
        <authorList>
            <consortium name="NCBI Genome Project"/>
        </authorList>
    </citation>
    <scope>NUCLEOTIDE SEQUENCE</scope>
    <source>
        <strain evidence="4">NI907</strain>
    </source>
</reference>
<dbReference type="InterPro" id="IPR050471">
    <property type="entry name" value="AB_hydrolase"/>
</dbReference>
<dbReference type="AlphaFoldDB" id="A0A6P8AYI4"/>
<dbReference type="Proteomes" id="UP000515153">
    <property type="component" value="Chromosome VII"/>
</dbReference>
<dbReference type="PANTHER" id="PTHR43433">
    <property type="entry name" value="HYDROLASE, ALPHA/BETA FOLD FAMILY PROTEIN"/>
    <property type="match status" value="1"/>
</dbReference>
<dbReference type="InterPro" id="IPR000073">
    <property type="entry name" value="AB_hydrolase_1"/>
</dbReference>
<gene>
    <name evidence="4" type="ORF">PgNI_10723</name>
</gene>
<sequence length="425" mass="45917">MAASNLGQMQKGLVALAGVAALATLLASRQRQRNQANQPWLDGPSKTFLPELSATEAEALPYPPDALPGRRDVPTPYGVVRVFEWGPEDGERVLFLHGIGTPCVALGGMAAELVEIGKCRVMLFDLFGRGYSDAPSDLPYDMRLYTTQILLVLASSHLPWTGDEGFHLVGYSLGGGISVPFATYFPHMVRSLILVAGGGLIRESHVGWRGKLLYSSGWFPEGLLQRLVKSRLTPQAHGTTDEQQGSLLKEEVDIEAAEAPPQDLGVKPQGNSDASGGESFDRAVLPGGATVSSVMSWQLRHHSGFVSAFMSTIRHAPIYEEWGHWRRLGSLLAERRVAEGSTPRGLVGGKVLLVLGRTDPVIVKEELVHDATEALGQDGFEAAVLEAGHEIALTKGREIARTVSRFWEDTRATDAIDLALSENRG</sequence>
<dbReference type="PRINTS" id="PR00111">
    <property type="entry name" value="ABHYDROLASE"/>
</dbReference>
<accession>A0A6P8AYI4</accession>
<protein>
    <recommendedName>
        <fullName evidence="2">AB hydrolase-1 domain-containing protein</fullName>
    </recommendedName>
</protein>
<dbReference type="Gene3D" id="3.40.50.1820">
    <property type="entry name" value="alpha/beta hydrolase"/>
    <property type="match status" value="1"/>
</dbReference>
<reference evidence="3 4" key="1">
    <citation type="journal article" date="2019" name="Mol. Biol. Evol.">
        <title>Blast fungal genomes show frequent chromosomal changes, gene gains and losses, and effector gene turnover.</title>
        <authorList>
            <person name="Gomez Luciano L.B."/>
            <person name="Jason Tsai I."/>
            <person name="Chuma I."/>
            <person name="Tosa Y."/>
            <person name="Chen Y.H."/>
            <person name="Li J.Y."/>
            <person name="Li M.Y."/>
            <person name="Jade Lu M.Y."/>
            <person name="Nakayashiki H."/>
            <person name="Li W.H."/>
        </authorList>
    </citation>
    <scope>NUCLEOTIDE SEQUENCE [LARGE SCALE GENOMIC DNA]</scope>
    <source>
        <strain evidence="3 4">NI907</strain>
    </source>
</reference>
<evidence type="ECO:0000313" key="3">
    <source>
        <dbReference type="Proteomes" id="UP000515153"/>
    </source>
</evidence>
<evidence type="ECO:0000256" key="1">
    <source>
        <dbReference type="SAM" id="MobiDB-lite"/>
    </source>
</evidence>
<dbReference type="PANTHER" id="PTHR43433:SF5">
    <property type="entry name" value="AB HYDROLASE-1 DOMAIN-CONTAINING PROTEIN"/>
    <property type="match status" value="1"/>
</dbReference>
<reference evidence="4" key="3">
    <citation type="submission" date="2025-08" db="UniProtKB">
        <authorList>
            <consortium name="RefSeq"/>
        </authorList>
    </citation>
    <scope>IDENTIFICATION</scope>
    <source>
        <strain evidence="4">NI907</strain>
    </source>
</reference>
<evidence type="ECO:0000313" key="4">
    <source>
        <dbReference type="RefSeq" id="XP_030979996.1"/>
    </source>
</evidence>